<evidence type="ECO:0000313" key="1">
    <source>
        <dbReference type="EMBL" id="VVA90952.1"/>
    </source>
</evidence>
<organism evidence="1 2">
    <name type="scientific">Arabis nemorensis</name>
    <dbReference type="NCBI Taxonomy" id="586526"/>
    <lineage>
        <taxon>Eukaryota</taxon>
        <taxon>Viridiplantae</taxon>
        <taxon>Streptophyta</taxon>
        <taxon>Embryophyta</taxon>
        <taxon>Tracheophyta</taxon>
        <taxon>Spermatophyta</taxon>
        <taxon>Magnoliopsida</taxon>
        <taxon>eudicotyledons</taxon>
        <taxon>Gunneridae</taxon>
        <taxon>Pentapetalae</taxon>
        <taxon>rosids</taxon>
        <taxon>malvids</taxon>
        <taxon>Brassicales</taxon>
        <taxon>Brassicaceae</taxon>
        <taxon>Arabideae</taxon>
        <taxon>Arabis</taxon>
    </lineage>
</organism>
<dbReference type="Proteomes" id="UP000489600">
    <property type="component" value="Unassembled WGS sequence"/>
</dbReference>
<evidence type="ECO:0000313" key="2">
    <source>
        <dbReference type="Proteomes" id="UP000489600"/>
    </source>
</evidence>
<proteinExistence type="predicted"/>
<keyword evidence="2" id="KW-1185">Reference proteome</keyword>
<protein>
    <recommendedName>
        <fullName evidence="3">S-locus receptor kinase C-terminal domain-containing protein</fullName>
    </recommendedName>
</protein>
<gene>
    <name evidence="1" type="ORF">ANE_LOCUS1397</name>
</gene>
<dbReference type="AlphaFoldDB" id="A0A565APK4"/>
<comment type="caution">
    <text evidence="1">The sequence shown here is derived from an EMBL/GenBank/DDBJ whole genome shotgun (WGS) entry which is preliminary data.</text>
</comment>
<dbReference type="OrthoDB" id="1100505at2759"/>
<reference evidence="1" key="1">
    <citation type="submission" date="2019-07" db="EMBL/GenBank/DDBJ databases">
        <authorList>
            <person name="Dittberner H."/>
        </authorList>
    </citation>
    <scope>NUCLEOTIDE SEQUENCE [LARGE SCALE GENOMIC DNA]</scope>
</reference>
<accession>A0A565APK4</accession>
<sequence length="74" mass="7726">MKCIHIGLLSVQENASDRLDMSSVVFMLGHNAIDLPSPKHPAFTVGRKRSVKNAGSLVSMFVCLTPASAAASGG</sequence>
<dbReference type="EMBL" id="CABITT030000001">
    <property type="protein sequence ID" value="VVA90952.1"/>
    <property type="molecule type" value="Genomic_DNA"/>
</dbReference>
<evidence type="ECO:0008006" key="3">
    <source>
        <dbReference type="Google" id="ProtNLM"/>
    </source>
</evidence>
<name>A0A565APK4_9BRAS</name>